<reference evidence="3" key="1">
    <citation type="submission" date="2017-02" db="EMBL/GenBank/DDBJ databases">
        <authorList>
            <person name="Varghese N."/>
            <person name="Submissions S."/>
        </authorList>
    </citation>
    <scope>NUCLEOTIDE SEQUENCE [LARGE SCALE GENOMIC DNA]</scope>
    <source>
        <strain evidence="3">DSM 22224</strain>
    </source>
</reference>
<feature type="chain" id="PRO_5010574634" description="DUF3078 domain-containing protein" evidence="1">
    <location>
        <begin position="20"/>
        <end position="328"/>
    </location>
</feature>
<evidence type="ECO:0008006" key="4">
    <source>
        <dbReference type="Google" id="ProtNLM"/>
    </source>
</evidence>
<evidence type="ECO:0000256" key="1">
    <source>
        <dbReference type="SAM" id="SignalP"/>
    </source>
</evidence>
<keyword evidence="1" id="KW-0732">Signal</keyword>
<dbReference type="RefSeq" id="WP_078670969.1">
    <property type="nucleotide sequence ID" value="NZ_FUWZ01000003.1"/>
</dbReference>
<dbReference type="OrthoDB" id="623250at2"/>
<evidence type="ECO:0000313" key="3">
    <source>
        <dbReference type="Proteomes" id="UP000190367"/>
    </source>
</evidence>
<dbReference type="Proteomes" id="UP000190367">
    <property type="component" value="Unassembled WGS sequence"/>
</dbReference>
<evidence type="ECO:0000313" key="2">
    <source>
        <dbReference type="EMBL" id="SKA32326.1"/>
    </source>
</evidence>
<protein>
    <recommendedName>
        <fullName evidence="4">DUF3078 domain-containing protein</fullName>
    </recommendedName>
</protein>
<organism evidence="2 3">
    <name type="scientific">Chitinophaga eiseniae</name>
    <dbReference type="NCBI Taxonomy" id="634771"/>
    <lineage>
        <taxon>Bacteria</taxon>
        <taxon>Pseudomonadati</taxon>
        <taxon>Bacteroidota</taxon>
        <taxon>Chitinophagia</taxon>
        <taxon>Chitinophagales</taxon>
        <taxon>Chitinophagaceae</taxon>
        <taxon>Chitinophaga</taxon>
    </lineage>
</organism>
<dbReference type="AlphaFoldDB" id="A0A1T4SW03"/>
<sequence length="328" mass="36835">MKKLFWWVLLLAATHPGYAQLKDSLKISDMTMPSSPGLVLADKAPAAIDKPTNPKAFGISLINLWQGGAVDVTPYWLTNKPNLTFERYLNNKFPLLQTFNVSAATFRTDTSTSISAGFRTQVFRFYYRRNRDAMLQKKKEIEALLAVEDPSQLDTVALAQKNAELRDMFDVQRNKGLIIVELAGALAGSAPGNRFKDLASNRSGIWTNIRWAPGKFPLDFIALGRYIWNSQDVAAGSFPYNSQLLDYGLSANYQKGRFDLSAEYVNRRDLKEGQSYDRLALVTNFMISDSFYAVAAFGKNFDKMDNILAILGIKFALSKEIVRLNNSH</sequence>
<proteinExistence type="predicted"/>
<keyword evidence="3" id="KW-1185">Reference proteome</keyword>
<feature type="signal peptide" evidence="1">
    <location>
        <begin position="1"/>
        <end position="19"/>
    </location>
</feature>
<dbReference type="STRING" id="634771.SAMN04488128_103639"/>
<name>A0A1T4SW03_9BACT</name>
<dbReference type="EMBL" id="FUWZ01000003">
    <property type="protein sequence ID" value="SKA32326.1"/>
    <property type="molecule type" value="Genomic_DNA"/>
</dbReference>
<accession>A0A1T4SW03</accession>
<gene>
    <name evidence="2" type="ORF">SAMN04488128_103639</name>
</gene>